<dbReference type="InterPro" id="IPR012341">
    <property type="entry name" value="6hp_glycosidase-like_sf"/>
</dbReference>
<dbReference type="InterPro" id="IPR004888">
    <property type="entry name" value="Glycoside_hydrolase_63"/>
</dbReference>
<evidence type="ECO:0000256" key="3">
    <source>
        <dbReference type="ARBA" id="ARBA00023295"/>
    </source>
</evidence>
<evidence type="ECO:0000256" key="1">
    <source>
        <dbReference type="ARBA" id="ARBA00010833"/>
    </source>
</evidence>
<evidence type="ECO:0000313" key="5">
    <source>
        <dbReference type="EMBL" id="WXB04619.1"/>
    </source>
</evidence>
<dbReference type="EMBL" id="CP089983">
    <property type="protein sequence ID" value="WXB04619.1"/>
    <property type="molecule type" value="Genomic_DNA"/>
</dbReference>
<reference evidence="5" key="1">
    <citation type="submission" date="2021-12" db="EMBL/GenBank/DDBJ databases">
        <title>Discovery of the Pendulisporaceae a myxobacterial family with distinct sporulation behavior and unique specialized metabolism.</title>
        <authorList>
            <person name="Garcia R."/>
            <person name="Popoff A."/>
            <person name="Bader C.D."/>
            <person name="Loehr J."/>
            <person name="Walesch S."/>
            <person name="Walt C."/>
            <person name="Boldt J."/>
            <person name="Bunk B."/>
            <person name="Haeckl F.J.F.P.J."/>
            <person name="Gunesch A.P."/>
            <person name="Birkelbach J."/>
            <person name="Nuebel U."/>
            <person name="Pietschmann T."/>
            <person name="Bach T."/>
            <person name="Mueller R."/>
        </authorList>
    </citation>
    <scope>NUCLEOTIDE SEQUENCE</scope>
    <source>
        <strain evidence="5">MSr11367</strain>
    </source>
</reference>
<sequence length="428" mass="48211">MQQADVARKLARAVLENNRRTGSCPRSRHSYSFVCPAPANYPFQWAWDSAFHAIALTHVDPSLAKMELDCWLAAQRADGFCGHIVLWDDEHRASAEKNWVIALDPLSEGRTTTTIQPPAIVRAVEHVWSATGDEAWLARVLPRVMDFFDWLAADRDPEHSGLLTILQPDESGLDGSPKYDVLTEVDRAAPQAAFAAYERSLRRLHAEYASHRTKVGFLARNASFAWRDVLVNSIYGNSLRALARLCRAAGFGVEVPKKWDRRADRVTAALIETHWDEKTGAFFDRHGRDGRMVRTLTISSLFPLILTDLPRSLARRLVEDHLLDGNEFWLEYPLPSVAATEPSFDPGFTVNAIFRGPTWINTNWYLYWGLRTHGYADVARTLALRTVDMVAKSGMREFYDPRDATGHGAKDFAWSSLVLDLMAAEGWG</sequence>
<name>A0ABZ2L4W9_9BACT</name>
<keyword evidence="6" id="KW-1185">Reference proteome</keyword>
<feature type="domain" description="Mannosylglycerate hydrolase MGH1-like glycoside hydrolase" evidence="4">
    <location>
        <begin position="41"/>
        <end position="415"/>
    </location>
</feature>
<dbReference type="Gene3D" id="1.50.10.10">
    <property type="match status" value="1"/>
</dbReference>
<keyword evidence="3" id="KW-0326">Glycosidase</keyword>
<gene>
    <name evidence="5" type="ORF">LVJ94_47970</name>
</gene>
<dbReference type="RefSeq" id="WP_394834263.1">
    <property type="nucleotide sequence ID" value="NZ_CP089929.1"/>
</dbReference>
<dbReference type="PANTHER" id="PTHR10412:SF11">
    <property type="entry name" value="MANNOSYL-OLIGOSACCHARIDE GLUCOSIDASE"/>
    <property type="match status" value="1"/>
</dbReference>
<dbReference type="Pfam" id="PF22422">
    <property type="entry name" value="MGH1-like_GH"/>
    <property type="match status" value="1"/>
</dbReference>
<dbReference type="Proteomes" id="UP001374803">
    <property type="component" value="Chromosome"/>
</dbReference>
<accession>A0ABZ2L4W9</accession>
<dbReference type="SUPFAM" id="SSF48208">
    <property type="entry name" value="Six-hairpin glycosidases"/>
    <property type="match status" value="1"/>
</dbReference>
<proteinExistence type="inferred from homology"/>
<comment type="similarity">
    <text evidence="1">Belongs to the glycosyl hydrolase 63 family.</text>
</comment>
<protein>
    <recommendedName>
        <fullName evidence="4">Mannosylglycerate hydrolase MGH1-like glycoside hydrolase domain-containing protein</fullName>
    </recommendedName>
</protein>
<dbReference type="InterPro" id="IPR054491">
    <property type="entry name" value="MGH1-like_GH"/>
</dbReference>
<evidence type="ECO:0000313" key="6">
    <source>
        <dbReference type="Proteomes" id="UP001374803"/>
    </source>
</evidence>
<dbReference type="InterPro" id="IPR008928">
    <property type="entry name" value="6-hairpin_glycosidase_sf"/>
</dbReference>
<organism evidence="5 6">
    <name type="scientific">Pendulispora rubella</name>
    <dbReference type="NCBI Taxonomy" id="2741070"/>
    <lineage>
        <taxon>Bacteria</taxon>
        <taxon>Pseudomonadati</taxon>
        <taxon>Myxococcota</taxon>
        <taxon>Myxococcia</taxon>
        <taxon>Myxococcales</taxon>
        <taxon>Sorangiineae</taxon>
        <taxon>Pendulisporaceae</taxon>
        <taxon>Pendulispora</taxon>
    </lineage>
</organism>
<keyword evidence="2" id="KW-0378">Hydrolase</keyword>
<evidence type="ECO:0000256" key="2">
    <source>
        <dbReference type="ARBA" id="ARBA00022801"/>
    </source>
</evidence>
<dbReference type="PANTHER" id="PTHR10412">
    <property type="entry name" value="MANNOSYL-OLIGOSACCHARIDE GLUCOSIDASE"/>
    <property type="match status" value="1"/>
</dbReference>
<evidence type="ECO:0000259" key="4">
    <source>
        <dbReference type="Pfam" id="PF22422"/>
    </source>
</evidence>